<dbReference type="Pfam" id="PF14145">
    <property type="entry name" value="YrhK"/>
    <property type="match status" value="1"/>
</dbReference>
<keyword evidence="2" id="KW-0472">Membrane</keyword>
<sequence length="205" mass="23992">MAENKCKEIKSKFFGIELVGRDTFKPQPALMANYQNDDQGPSKWSTEETQGSNHGMDSGNQSQDDKNQEDDSNWYNWNENADRDVVIKIGPLRLYYPNYYSLVSLSLDIFVGILYFIGSLLFLSEKTMAIGSILFVIGGFFFFMRPVVKLLDNFRQYNQVGLKREKDDQEFDDNKFIDVIYSEEVPEEQEEENQIDDYYAEYYEN</sequence>
<dbReference type="Proteomes" id="UP000009875">
    <property type="component" value="Unassembled WGS sequence"/>
</dbReference>
<dbReference type="HOGENOM" id="CLU_1335202_0_0_9"/>
<keyword evidence="5" id="KW-1185">Reference proteome</keyword>
<comment type="caution">
    <text evidence="4">The sequence shown here is derived from an EMBL/GenBank/DDBJ whole genome shotgun (WGS) entry which is preliminary data.</text>
</comment>
<reference evidence="4 5" key="1">
    <citation type="submission" date="2012-09" db="EMBL/GenBank/DDBJ databases">
        <title>The Genome Sequence of Alloiococcus otitis ATCC 51267.</title>
        <authorList>
            <consortium name="The Broad Institute Genome Sequencing Platform"/>
            <person name="Earl A."/>
            <person name="Ward D."/>
            <person name="Feldgarden M."/>
            <person name="Gevers D."/>
            <person name="Huys G."/>
            <person name="Walker B."/>
            <person name="Young S.K."/>
            <person name="Zeng Q."/>
            <person name="Gargeya S."/>
            <person name="Fitzgerald M."/>
            <person name="Haas B."/>
            <person name="Abouelleil A."/>
            <person name="Alvarado L."/>
            <person name="Arachchi H.M."/>
            <person name="Berlin A.M."/>
            <person name="Chapman S.B."/>
            <person name="Goldberg J."/>
            <person name="Griggs A."/>
            <person name="Gujja S."/>
            <person name="Hansen M."/>
            <person name="Howarth C."/>
            <person name="Imamovic A."/>
            <person name="Larimer J."/>
            <person name="McCowen C."/>
            <person name="Montmayeur A."/>
            <person name="Murphy C."/>
            <person name="Neiman D."/>
            <person name="Pearson M."/>
            <person name="Priest M."/>
            <person name="Roberts A."/>
            <person name="Saif S."/>
            <person name="Shea T."/>
            <person name="Sisk P."/>
            <person name="Sykes S."/>
            <person name="Wortman J."/>
            <person name="Nusbaum C."/>
            <person name="Birren B."/>
        </authorList>
    </citation>
    <scope>NUCLEOTIDE SEQUENCE [LARGE SCALE GENOMIC DNA]</scope>
    <source>
        <strain evidence="4 5">ATCC 51267</strain>
    </source>
</reference>
<keyword evidence="2" id="KW-1133">Transmembrane helix</keyword>
<evidence type="ECO:0000313" key="5">
    <source>
        <dbReference type="Proteomes" id="UP000009875"/>
    </source>
</evidence>
<name>K9EDS8_9LACT</name>
<feature type="domain" description="YrhK" evidence="3">
    <location>
        <begin position="99"/>
        <end position="152"/>
    </location>
</feature>
<dbReference type="EMBL" id="AGXA01000007">
    <property type="protein sequence ID" value="EKU94026.1"/>
    <property type="molecule type" value="Genomic_DNA"/>
</dbReference>
<evidence type="ECO:0000259" key="3">
    <source>
        <dbReference type="Pfam" id="PF14145"/>
    </source>
</evidence>
<feature type="transmembrane region" description="Helical" evidence="2">
    <location>
        <begin position="129"/>
        <end position="148"/>
    </location>
</feature>
<evidence type="ECO:0000256" key="1">
    <source>
        <dbReference type="SAM" id="MobiDB-lite"/>
    </source>
</evidence>
<dbReference type="RefSeq" id="WP_003777037.1">
    <property type="nucleotide sequence ID" value="NZ_JH992957.1"/>
</dbReference>
<evidence type="ECO:0000313" key="4">
    <source>
        <dbReference type="EMBL" id="EKU94026.1"/>
    </source>
</evidence>
<organism evidence="4 5">
    <name type="scientific">Alloiococcus otitis ATCC 51267</name>
    <dbReference type="NCBI Taxonomy" id="883081"/>
    <lineage>
        <taxon>Bacteria</taxon>
        <taxon>Bacillati</taxon>
        <taxon>Bacillota</taxon>
        <taxon>Bacilli</taxon>
        <taxon>Lactobacillales</taxon>
        <taxon>Carnobacteriaceae</taxon>
        <taxon>Alloiococcus</taxon>
    </lineage>
</organism>
<accession>K9EDS8</accession>
<feature type="transmembrane region" description="Helical" evidence="2">
    <location>
        <begin position="99"/>
        <end position="123"/>
    </location>
</feature>
<protein>
    <recommendedName>
        <fullName evidence="3">YrhK domain-containing protein</fullName>
    </recommendedName>
</protein>
<evidence type="ECO:0000256" key="2">
    <source>
        <dbReference type="SAM" id="Phobius"/>
    </source>
</evidence>
<feature type="region of interest" description="Disordered" evidence="1">
    <location>
        <begin position="29"/>
        <end position="75"/>
    </location>
</feature>
<dbReference type="OrthoDB" id="2135402at2"/>
<dbReference type="eggNOG" id="ENOG5032UIY">
    <property type="taxonomic scope" value="Bacteria"/>
</dbReference>
<dbReference type="InterPro" id="IPR025424">
    <property type="entry name" value="YrhK_domain"/>
</dbReference>
<dbReference type="STRING" id="883081.HMPREF9698_00506"/>
<feature type="compositionally biased region" description="Polar residues" evidence="1">
    <location>
        <begin position="33"/>
        <end position="62"/>
    </location>
</feature>
<keyword evidence="2" id="KW-0812">Transmembrane</keyword>
<dbReference type="AlphaFoldDB" id="K9EDS8"/>
<gene>
    <name evidence="4" type="ORF">HMPREF9698_00506</name>
</gene>
<proteinExistence type="predicted"/>